<protein>
    <submittedName>
        <fullName evidence="2">Uncharacterized protein</fullName>
    </submittedName>
</protein>
<dbReference type="EMBL" id="CACVKT020008887">
    <property type="protein sequence ID" value="CAC5418221.1"/>
    <property type="molecule type" value="Genomic_DNA"/>
</dbReference>
<keyword evidence="1" id="KW-0175">Coiled coil</keyword>
<dbReference type="AlphaFoldDB" id="A0A6J8EGJ2"/>
<dbReference type="Proteomes" id="UP000507470">
    <property type="component" value="Unassembled WGS sequence"/>
</dbReference>
<dbReference type="OrthoDB" id="10503706at2759"/>
<evidence type="ECO:0000313" key="2">
    <source>
        <dbReference type="EMBL" id="CAC5418221.1"/>
    </source>
</evidence>
<name>A0A6J8EGJ2_MYTCO</name>
<evidence type="ECO:0000313" key="3">
    <source>
        <dbReference type="Proteomes" id="UP000507470"/>
    </source>
</evidence>
<organism evidence="2 3">
    <name type="scientific">Mytilus coruscus</name>
    <name type="common">Sea mussel</name>
    <dbReference type="NCBI Taxonomy" id="42192"/>
    <lineage>
        <taxon>Eukaryota</taxon>
        <taxon>Metazoa</taxon>
        <taxon>Spiralia</taxon>
        <taxon>Lophotrochozoa</taxon>
        <taxon>Mollusca</taxon>
        <taxon>Bivalvia</taxon>
        <taxon>Autobranchia</taxon>
        <taxon>Pteriomorphia</taxon>
        <taxon>Mytilida</taxon>
        <taxon>Mytiloidea</taxon>
        <taxon>Mytilidae</taxon>
        <taxon>Mytilinae</taxon>
        <taxon>Mytilus</taxon>
    </lineage>
</organism>
<accession>A0A6J8EGJ2</accession>
<gene>
    <name evidence="2" type="ORF">MCOR_50673</name>
</gene>
<keyword evidence="3" id="KW-1185">Reference proteome</keyword>
<reference evidence="2 3" key="1">
    <citation type="submission" date="2020-06" db="EMBL/GenBank/DDBJ databases">
        <authorList>
            <person name="Li R."/>
            <person name="Bekaert M."/>
        </authorList>
    </citation>
    <scope>NUCLEOTIDE SEQUENCE [LARGE SCALE GENOMIC DNA]</scope>
    <source>
        <strain evidence="3">wild</strain>
    </source>
</reference>
<evidence type="ECO:0000256" key="1">
    <source>
        <dbReference type="SAM" id="Coils"/>
    </source>
</evidence>
<sequence length="310" mass="36234">MEQNLNSSIVDNTDIYNTEKVISVLDSLNSRIDNLERKFEDGLSEKIADAVRMVVHEEFGKEISNFKKEINKDIVNIKSDLDKVSKSYAEVAKPAEINKKCNIVIKNLTPCTIEINDSSATVNTVNKLFRDGLTLTDIKDSQAKRLTPKGNALLKVEVFKLWNRLKCDNTSIICKKVHTWAIRKKSSWDYRVLQLARKYKLIESVEDDINLSILWDSIQTFEKESWYQEIWKDNYNVSDKWNTSDQHGPKWDTWEQHGPKYDTWDQHGSKWDTWDQHGPKWDTLDHDGSKWDTWDQHGPKCDTWDQHGSK</sequence>
<feature type="coiled-coil region" evidence="1">
    <location>
        <begin position="18"/>
        <end position="45"/>
    </location>
</feature>
<proteinExistence type="predicted"/>